<proteinExistence type="predicted"/>
<dbReference type="InterPro" id="IPR008869">
    <property type="entry name" value="MlaC/ttg2D"/>
</dbReference>
<protein>
    <submittedName>
        <fullName evidence="2">Toluene tolerance family protein</fullName>
    </submittedName>
</protein>
<dbReference type="EMBL" id="LN827929">
    <property type="protein sequence ID" value="CEZ19067.1"/>
    <property type="molecule type" value="Genomic_DNA"/>
</dbReference>
<dbReference type="Gene3D" id="3.10.450.710">
    <property type="entry name" value="Tgt2/MlaC"/>
    <property type="match status" value="1"/>
</dbReference>
<organism evidence="2 3">
    <name type="scientific">Candidatus Methylopumilus planktonicus</name>
    <dbReference type="NCBI Taxonomy" id="1581557"/>
    <lineage>
        <taxon>Bacteria</taxon>
        <taxon>Pseudomonadati</taxon>
        <taxon>Pseudomonadota</taxon>
        <taxon>Betaproteobacteria</taxon>
        <taxon>Nitrosomonadales</taxon>
        <taxon>Methylophilaceae</taxon>
        <taxon>Candidatus Methylopumilus</taxon>
    </lineage>
</organism>
<gene>
    <name evidence="2" type="ORF">BN1208_0172</name>
</gene>
<keyword evidence="1" id="KW-0732">Signal</keyword>
<feature type="signal peptide" evidence="1">
    <location>
        <begin position="1"/>
        <end position="19"/>
    </location>
</feature>
<dbReference type="HOGENOM" id="CLU_094502_3_1_4"/>
<accession>A0A0D6EUX4</accession>
<reference evidence="3" key="1">
    <citation type="submission" date="2014-12" db="EMBL/GenBank/DDBJ databases">
        <authorList>
            <person name="Salcher M.M."/>
        </authorList>
    </citation>
    <scope>NUCLEOTIDE SEQUENCE [LARGE SCALE GENOMIC DNA]</scope>
    <source>
        <strain evidence="3">MMS-10A-171</strain>
    </source>
</reference>
<dbReference type="Pfam" id="PF05494">
    <property type="entry name" value="MlaC"/>
    <property type="match status" value="1"/>
</dbReference>
<dbReference type="AlphaFoldDB" id="A0A0D6EUX4"/>
<dbReference type="PIRSF" id="PIRSF004649">
    <property type="entry name" value="MlaC"/>
    <property type="match status" value="1"/>
</dbReference>
<dbReference type="KEGG" id="mbat:BN1208_0172"/>
<feature type="chain" id="PRO_5002303475" evidence="1">
    <location>
        <begin position="20"/>
        <end position="203"/>
    </location>
</feature>
<evidence type="ECO:0000313" key="2">
    <source>
        <dbReference type="EMBL" id="CEZ19067.1"/>
    </source>
</evidence>
<evidence type="ECO:0000256" key="1">
    <source>
        <dbReference type="SAM" id="SignalP"/>
    </source>
</evidence>
<dbReference type="Proteomes" id="UP000064007">
    <property type="component" value="Chromosome 1"/>
</dbReference>
<dbReference type="InterPro" id="IPR042245">
    <property type="entry name" value="Tgt2/MlaC_sf"/>
</dbReference>
<dbReference type="OrthoDB" id="9798905at2"/>
<name>A0A0D6EUX4_9PROT</name>
<keyword evidence="3" id="KW-1185">Reference proteome</keyword>
<sequence length="203" mass="23219">MKKFLLVILSLMMSMSIFAAEAPDVFVKKIANEVFEILKTDKDLRSGNKEKAYKITEEKILPYFNFDRISKLVLGKAYPSATKEEQEAFKKEFRTMLVKTYGSALLRFKDQTLNYKPARFEPTDEEVLIKTEVLQPGAPPLPIDYMLEKDGNSWKVFDIIIEGVSLVTNYRGQFGNEIRQNGIASLITKLAEKNANYDKTANK</sequence>
<dbReference type="STRING" id="1581557.BN1208_0172"/>
<dbReference type="PANTHER" id="PTHR36573:SF1">
    <property type="entry name" value="INTERMEMBRANE PHOSPHOLIPID TRANSPORT SYSTEM BINDING PROTEIN MLAC"/>
    <property type="match status" value="1"/>
</dbReference>
<evidence type="ECO:0000313" key="3">
    <source>
        <dbReference type="Proteomes" id="UP000064007"/>
    </source>
</evidence>
<dbReference type="PANTHER" id="PTHR36573">
    <property type="entry name" value="INTERMEMBRANE PHOSPHOLIPID TRANSPORT SYSTEM BINDING PROTEIN MLAC"/>
    <property type="match status" value="1"/>
</dbReference>
<dbReference type="RefSeq" id="WP_046486863.1">
    <property type="nucleotide sequence ID" value="NZ_LN827929.1"/>
</dbReference>